<keyword evidence="1" id="KW-0812">Transmembrane</keyword>
<keyword evidence="1" id="KW-0472">Membrane</keyword>
<reference evidence="2 3" key="2">
    <citation type="submission" date="2010-03" db="EMBL/GenBank/DDBJ databases">
        <authorList>
            <person name="Pajon A."/>
        </authorList>
    </citation>
    <scope>NUCLEOTIDE SEQUENCE [LARGE SCALE GENOMIC DNA]</scope>
    <source>
        <strain evidence="2 3">XB6B4</strain>
    </source>
</reference>
<evidence type="ECO:0000313" key="2">
    <source>
        <dbReference type="EMBL" id="CBL13668.1"/>
    </source>
</evidence>
<organism evidence="2 3">
    <name type="scientific">Roseburia intestinalis XB6B4</name>
    <dbReference type="NCBI Taxonomy" id="718255"/>
    <lineage>
        <taxon>Bacteria</taxon>
        <taxon>Bacillati</taxon>
        <taxon>Bacillota</taxon>
        <taxon>Clostridia</taxon>
        <taxon>Lachnospirales</taxon>
        <taxon>Lachnospiraceae</taxon>
        <taxon>Roseburia</taxon>
    </lineage>
</organism>
<gene>
    <name evidence="2" type="ORF">RO1_33700</name>
</gene>
<protein>
    <submittedName>
        <fullName evidence="2">Uncharacterized protein</fullName>
    </submittedName>
</protein>
<dbReference type="HOGENOM" id="CLU_3172765_0_0_9"/>
<keyword evidence="1" id="KW-1133">Transmembrane helix</keyword>
<evidence type="ECO:0000256" key="1">
    <source>
        <dbReference type="SAM" id="Phobius"/>
    </source>
</evidence>
<dbReference type="PATRIC" id="fig|718255.3.peg.740"/>
<proteinExistence type="predicted"/>
<sequence length="47" mass="5398">MNYENSVVSCGITVCATMMMPPPLISCFMSFMRKYLLEMSLEKIKID</sequence>
<reference evidence="2 3" key="1">
    <citation type="submission" date="2010-03" db="EMBL/GenBank/DDBJ databases">
        <title>The genome sequence of Roseburia intestinalis XB6B4.</title>
        <authorList>
            <consortium name="metaHIT consortium -- http://www.metahit.eu/"/>
            <person name="Pajon A."/>
            <person name="Turner K."/>
            <person name="Parkhill J."/>
            <person name="Bernalier A."/>
        </authorList>
    </citation>
    <scope>NUCLEOTIDE SEQUENCE [LARGE SCALE GENOMIC DNA]</scope>
    <source>
        <strain evidence="2 3">XB6B4</strain>
    </source>
</reference>
<name>D4L228_9FIRM</name>
<dbReference type="AlphaFoldDB" id="D4L228"/>
<dbReference type="Proteomes" id="UP000008953">
    <property type="component" value="Chromosome"/>
</dbReference>
<accession>D4L228</accession>
<dbReference type="EMBL" id="FP929050">
    <property type="protein sequence ID" value="CBL13668.1"/>
    <property type="molecule type" value="Genomic_DNA"/>
</dbReference>
<evidence type="ECO:0000313" key="3">
    <source>
        <dbReference type="Proteomes" id="UP000008953"/>
    </source>
</evidence>
<dbReference type="KEGG" id="rix:RO1_33700"/>
<feature type="transmembrane region" description="Helical" evidence="1">
    <location>
        <begin position="6"/>
        <end position="31"/>
    </location>
</feature>